<protein>
    <submittedName>
        <fullName evidence="5">Putative methyltransferase</fullName>
    </submittedName>
</protein>
<proteinExistence type="inferred from homology"/>
<dbReference type="InterPro" id="IPR029063">
    <property type="entry name" value="SAM-dependent_MTases_sf"/>
</dbReference>
<keyword evidence="2 5" id="KW-0489">Methyltransferase</keyword>
<dbReference type="InterPro" id="IPR001091">
    <property type="entry name" value="RM_Methyltransferase"/>
</dbReference>
<evidence type="ECO:0000313" key="5">
    <source>
        <dbReference type="EMBL" id="QJA99872.1"/>
    </source>
</evidence>
<dbReference type="AlphaFoldDB" id="A0A6M3M277"/>
<dbReference type="EMBL" id="MT143672">
    <property type="protein sequence ID" value="QJA99872.1"/>
    <property type="molecule type" value="Genomic_DNA"/>
</dbReference>
<dbReference type="PRINTS" id="PR00508">
    <property type="entry name" value="S21N4MTFRASE"/>
</dbReference>
<evidence type="ECO:0000313" key="6">
    <source>
        <dbReference type="EMBL" id="QJB02116.1"/>
    </source>
</evidence>
<dbReference type="PANTHER" id="PTHR13370:SF3">
    <property type="entry name" value="TRNA (GUANINE(10)-N2)-METHYLTRANSFERASE HOMOLOG"/>
    <property type="match status" value="1"/>
</dbReference>
<evidence type="ECO:0000256" key="2">
    <source>
        <dbReference type="ARBA" id="ARBA00022603"/>
    </source>
</evidence>
<reference evidence="5" key="1">
    <citation type="submission" date="2020-03" db="EMBL/GenBank/DDBJ databases">
        <title>The deep terrestrial virosphere.</title>
        <authorList>
            <person name="Holmfeldt K."/>
            <person name="Nilsson E."/>
            <person name="Simone D."/>
            <person name="Lopez-Fernandez M."/>
            <person name="Wu X."/>
            <person name="de Brujin I."/>
            <person name="Lundin D."/>
            <person name="Andersson A."/>
            <person name="Bertilsson S."/>
            <person name="Dopson M."/>
        </authorList>
    </citation>
    <scope>NUCLEOTIDE SEQUENCE</scope>
    <source>
        <strain evidence="5">MM171A00787</strain>
        <strain evidence="6">MM171B01451</strain>
    </source>
</reference>
<dbReference type="GO" id="GO:0003677">
    <property type="term" value="F:DNA binding"/>
    <property type="evidence" value="ECO:0007669"/>
    <property type="project" value="InterPro"/>
</dbReference>
<evidence type="ECO:0000259" key="4">
    <source>
        <dbReference type="Pfam" id="PF01555"/>
    </source>
</evidence>
<feature type="domain" description="DNA methylase N-4/N-6" evidence="4">
    <location>
        <begin position="177"/>
        <end position="236"/>
    </location>
</feature>
<name>A0A6M3M277_9ZZZZ</name>
<keyword evidence="3 5" id="KW-0808">Transferase</keyword>
<organism evidence="5">
    <name type="scientific">viral metagenome</name>
    <dbReference type="NCBI Taxonomy" id="1070528"/>
    <lineage>
        <taxon>unclassified sequences</taxon>
        <taxon>metagenomes</taxon>
        <taxon>organismal metagenomes</taxon>
    </lineage>
</organism>
<dbReference type="GO" id="GO:0032259">
    <property type="term" value="P:methylation"/>
    <property type="evidence" value="ECO:0007669"/>
    <property type="project" value="UniProtKB-KW"/>
</dbReference>
<dbReference type="GO" id="GO:0005737">
    <property type="term" value="C:cytoplasm"/>
    <property type="evidence" value="ECO:0007669"/>
    <property type="project" value="TreeGrafter"/>
</dbReference>
<dbReference type="InterPro" id="IPR002052">
    <property type="entry name" value="DNA_methylase_N6_adenine_CS"/>
</dbReference>
<dbReference type="Pfam" id="PF01555">
    <property type="entry name" value="N6_N4_Mtase"/>
    <property type="match status" value="2"/>
</dbReference>
<feature type="domain" description="DNA methylase N-4/N-6" evidence="4">
    <location>
        <begin position="37"/>
        <end position="157"/>
    </location>
</feature>
<evidence type="ECO:0000256" key="1">
    <source>
        <dbReference type="ARBA" id="ARBA00006594"/>
    </source>
</evidence>
<dbReference type="EMBL" id="MT143759">
    <property type="protein sequence ID" value="QJB02116.1"/>
    <property type="molecule type" value="Genomic_DNA"/>
</dbReference>
<sequence length="262" mass="29205">MGELEGCGAKIGLYDCCTIITGDCLDVAREVPDESLDLLVVDPPYASGARRESSKTLRGSMVRGEGVSWFEGDNLTTHGLAWFLRANALEWMRVLRPHSHLCCFTDWRMYPIVSAVLESAGLRLVHCLVWDKVHFGMGWQFRNQHEFIVVASKGQPREPARHDVGTVIAVPRRSGLTPHPTEKPEALLETIISTLSVENDVVADFFAGSGTTLVGAARLGRHFFGCDANGVYVDWARERVRNTQPPLFVMQPEQQEIAWEEV</sequence>
<dbReference type="SUPFAM" id="SSF53335">
    <property type="entry name" value="S-adenosyl-L-methionine-dependent methyltransferases"/>
    <property type="match status" value="1"/>
</dbReference>
<dbReference type="GO" id="GO:0008170">
    <property type="term" value="F:N-methyltransferase activity"/>
    <property type="evidence" value="ECO:0007669"/>
    <property type="project" value="InterPro"/>
</dbReference>
<dbReference type="PROSITE" id="PS00092">
    <property type="entry name" value="N6_MTASE"/>
    <property type="match status" value="1"/>
</dbReference>
<comment type="similarity">
    <text evidence="1">Belongs to the N(4)/N(6)-methyltransferase family.</text>
</comment>
<gene>
    <name evidence="5" type="ORF">MM171A00787_0007</name>
    <name evidence="6" type="ORF">MM171B01451_0011</name>
</gene>
<dbReference type="Gene3D" id="3.40.50.150">
    <property type="entry name" value="Vaccinia Virus protein VP39"/>
    <property type="match status" value="1"/>
</dbReference>
<dbReference type="InterPro" id="IPR002941">
    <property type="entry name" value="DNA_methylase_N4/N6"/>
</dbReference>
<evidence type="ECO:0000256" key="3">
    <source>
        <dbReference type="ARBA" id="ARBA00022679"/>
    </source>
</evidence>
<dbReference type="PANTHER" id="PTHR13370">
    <property type="entry name" value="RNA METHYLASE-RELATED"/>
    <property type="match status" value="1"/>
</dbReference>
<accession>A0A6M3M277</accession>